<keyword evidence="4" id="KW-0450">Lipoyl</keyword>
<dbReference type="FunFam" id="4.10.320.10:FF:000002">
    <property type="entry name" value="Dihydrolipoamide acetyltransferase component of pyruvate dehydrogenase complex"/>
    <property type="match status" value="1"/>
</dbReference>
<evidence type="ECO:0000256" key="5">
    <source>
        <dbReference type="ARBA" id="ARBA00023315"/>
    </source>
</evidence>
<accession>A0A292PLA9</accession>
<feature type="region of interest" description="Disordered" evidence="8">
    <location>
        <begin position="257"/>
        <end position="288"/>
    </location>
</feature>
<dbReference type="GO" id="GO:0005739">
    <property type="term" value="C:mitochondrion"/>
    <property type="evidence" value="ECO:0007669"/>
    <property type="project" value="TreeGrafter"/>
</dbReference>
<dbReference type="FunFam" id="3.30.559.10:FF:000007">
    <property type="entry name" value="Dihydrolipoamide acetyltransferase component of pyruvate dehydrogenase complex"/>
    <property type="match status" value="1"/>
</dbReference>
<dbReference type="GO" id="GO:0043754">
    <property type="term" value="F:dihydrolipoamide branched chain acyltransferase activity"/>
    <property type="evidence" value="ECO:0007669"/>
    <property type="project" value="UniProtKB-EC"/>
</dbReference>
<dbReference type="InterPro" id="IPR050743">
    <property type="entry name" value="2-oxoacid_DH_E2_comp"/>
</dbReference>
<keyword evidence="11" id="KW-1185">Reference proteome</keyword>
<dbReference type="PROSITE" id="PS51826">
    <property type="entry name" value="PSBD"/>
    <property type="match status" value="1"/>
</dbReference>
<proteinExistence type="inferred from homology"/>
<dbReference type="Gene3D" id="3.30.559.10">
    <property type="entry name" value="Chloramphenicol acetyltransferase-like domain"/>
    <property type="match status" value="1"/>
</dbReference>
<dbReference type="Gene3D" id="4.10.320.10">
    <property type="entry name" value="E3-binding domain"/>
    <property type="match status" value="1"/>
</dbReference>
<dbReference type="EC" id="2.3.1.168" evidence="6"/>
<dbReference type="GO" id="GO:0031405">
    <property type="term" value="F:lipoic acid binding"/>
    <property type="evidence" value="ECO:0007669"/>
    <property type="project" value="TreeGrafter"/>
</dbReference>
<dbReference type="InterPro" id="IPR023213">
    <property type="entry name" value="CAT-like_dom_sf"/>
</dbReference>
<dbReference type="InterPro" id="IPR001078">
    <property type="entry name" value="2-oxoacid_DH_actylTfrase"/>
</dbReference>
<organism evidence="10 11">
    <name type="scientific">Tuber aestivum</name>
    <name type="common">summer truffle</name>
    <dbReference type="NCBI Taxonomy" id="59557"/>
    <lineage>
        <taxon>Eukaryota</taxon>
        <taxon>Fungi</taxon>
        <taxon>Dikarya</taxon>
        <taxon>Ascomycota</taxon>
        <taxon>Pezizomycotina</taxon>
        <taxon>Pezizomycetes</taxon>
        <taxon>Pezizales</taxon>
        <taxon>Tuberaceae</taxon>
        <taxon>Tuber</taxon>
    </lineage>
</organism>
<evidence type="ECO:0000256" key="2">
    <source>
        <dbReference type="ARBA" id="ARBA00007317"/>
    </source>
</evidence>
<feature type="domain" description="Peripheral subunit-binding (PSBD)" evidence="9">
    <location>
        <begin position="217"/>
        <end position="254"/>
    </location>
</feature>
<evidence type="ECO:0000256" key="6">
    <source>
        <dbReference type="ARBA" id="ARBA00038880"/>
    </source>
</evidence>
<evidence type="ECO:0000256" key="3">
    <source>
        <dbReference type="ARBA" id="ARBA00022679"/>
    </source>
</evidence>
<evidence type="ECO:0000256" key="7">
    <source>
        <dbReference type="ARBA" id="ARBA00042008"/>
    </source>
</evidence>
<dbReference type="AlphaFoldDB" id="A0A292PLA9"/>
<keyword evidence="3" id="KW-0808">Transferase</keyword>
<evidence type="ECO:0000256" key="8">
    <source>
        <dbReference type="SAM" id="MobiDB-lite"/>
    </source>
</evidence>
<evidence type="ECO:0000259" key="9">
    <source>
        <dbReference type="PROSITE" id="PS51826"/>
    </source>
</evidence>
<dbReference type="Pfam" id="PF00198">
    <property type="entry name" value="2-oxoacid_dh"/>
    <property type="match status" value="1"/>
</dbReference>
<feature type="region of interest" description="Disordered" evidence="8">
    <location>
        <begin position="187"/>
        <end position="217"/>
    </location>
</feature>
<dbReference type="InterPro" id="IPR004167">
    <property type="entry name" value="PSBD"/>
</dbReference>
<comment type="similarity">
    <text evidence="2">Belongs to the 2-oxoacid dehydrogenase family.</text>
</comment>
<dbReference type="InterPro" id="IPR036625">
    <property type="entry name" value="E3-bd_dom_sf"/>
</dbReference>
<reference evidence="10" key="1">
    <citation type="submission" date="2015-10" db="EMBL/GenBank/DDBJ databases">
        <authorList>
            <person name="Regsiter A."/>
            <person name="william w."/>
        </authorList>
    </citation>
    <scope>NUCLEOTIDE SEQUENCE</scope>
    <source>
        <strain evidence="10">Montdore</strain>
    </source>
</reference>
<keyword evidence="5" id="KW-0012">Acyltransferase</keyword>
<dbReference type="Pfam" id="PF02817">
    <property type="entry name" value="E3_binding"/>
    <property type="match status" value="1"/>
</dbReference>
<feature type="compositionally biased region" description="Polar residues" evidence="8">
    <location>
        <begin position="202"/>
        <end position="213"/>
    </location>
</feature>
<dbReference type="SUPFAM" id="SSF47005">
    <property type="entry name" value="Peripheral subunit-binding domain of 2-oxo acid dehydrogenase complex"/>
    <property type="match status" value="1"/>
</dbReference>
<gene>
    <name evidence="10" type="ORF">GSTUAT00008654001</name>
</gene>
<dbReference type="EMBL" id="LN891226">
    <property type="protein sequence ID" value="CUS07273.1"/>
    <property type="molecule type" value="Genomic_DNA"/>
</dbReference>
<name>A0A292PLA9_9PEZI</name>
<dbReference type="Proteomes" id="UP001412239">
    <property type="component" value="Unassembled WGS sequence"/>
</dbReference>
<dbReference type="SUPFAM" id="SSF52777">
    <property type="entry name" value="CoA-dependent acyltransferases"/>
    <property type="match status" value="1"/>
</dbReference>
<evidence type="ECO:0000256" key="1">
    <source>
        <dbReference type="ARBA" id="ARBA00001938"/>
    </source>
</evidence>
<evidence type="ECO:0000256" key="4">
    <source>
        <dbReference type="ARBA" id="ARBA00022823"/>
    </source>
</evidence>
<comment type="cofactor">
    <cofactor evidence="1">
        <name>(R)-lipoate</name>
        <dbReference type="ChEBI" id="CHEBI:83088"/>
    </cofactor>
</comment>
<evidence type="ECO:0000313" key="10">
    <source>
        <dbReference type="EMBL" id="CUS07273.1"/>
    </source>
</evidence>
<protein>
    <recommendedName>
        <fullName evidence="6">dihydrolipoyllysine-residue (2-methylpropanoyl)transferase</fullName>
        <ecNumber evidence="6">2.3.1.168</ecNumber>
    </recommendedName>
    <alternativeName>
        <fullName evidence="7">Branched-chain alpha-keto acid dehydrogenase complex component E2</fullName>
    </alternativeName>
</protein>
<dbReference type="PANTHER" id="PTHR43178:SF5">
    <property type="entry name" value="LIPOAMIDE ACYLTRANSFERASE COMPONENT OF BRANCHED-CHAIN ALPHA-KETO ACID DEHYDROGENASE COMPLEX, MITOCHONDRIAL"/>
    <property type="match status" value="1"/>
</dbReference>
<sequence>MLWGSTGSRGVVRAGFFRSSNGSSSSSSSSRVLLPFITTSTKSSLLAVSRLPRSRGFKNSAQVLVVKPFLLADIGEGIRECEVIQWFVQPEARVEQGGRCVSPSCGFLIYLLFPDKCGGVCCSHRERGVADHFPQITSRYDGVIKRLHYEAGDMAIVGKPLVDIDLQADINDPEQLGEMQSEVPAVSAVPKQAPKTPEGVNRSGQSSTPTTMPHGSLATPAVRRVTREHGVEITEITGTGKDGRVLKEDVTRFVEARKSGKLVSRSSSQPSALRPPQARAVSPRAETKVPLTHIQSQMLKAMTKSLAIPHFLYSDEINFDPLIRLRSTINKSLNANSPVPRVSFMPFVMKAVSIALDQYPLLNSRLEFDSDNKPALVMRPQHNIGVAMDTPAGLVVPNVKDVSSLSILDIAAELRRLQGLGVEGKLTPADVSGGTITVSNIGNIGGTVVAPVIVVGEVTILGMGRAQKLPRFNENGQVVAETVMNFSWSADHRVVDGATMARMAALVRELLEVPGQMFARMK</sequence>
<dbReference type="PANTHER" id="PTHR43178">
    <property type="entry name" value="DIHYDROLIPOAMIDE ACETYLTRANSFERASE COMPONENT OF PYRUVATE DEHYDROGENASE COMPLEX"/>
    <property type="match status" value="1"/>
</dbReference>
<evidence type="ECO:0000313" key="11">
    <source>
        <dbReference type="Proteomes" id="UP001412239"/>
    </source>
</evidence>
<dbReference type="GO" id="GO:0016407">
    <property type="term" value="F:acetyltransferase activity"/>
    <property type="evidence" value="ECO:0007669"/>
    <property type="project" value="TreeGrafter"/>
</dbReference>